<proteinExistence type="predicted"/>
<gene>
    <name evidence="1" type="ORF">VNO77_04476</name>
</gene>
<organism evidence="1 2">
    <name type="scientific">Canavalia gladiata</name>
    <name type="common">Sword bean</name>
    <name type="synonym">Dolichos gladiatus</name>
    <dbReference type="NCBI Taxonomy" id="3824"/>
    <lineage>
        <taxon>Eukaryota</taxon>
        <taxon>Viridiplantae</taxon>
        <taxon>Streptophyta</taxon>
        <taxon>Embryophyta</taxon>
        <taxon>Tracheophyta</taxon>
        <taxon>Spermatophyta</taxon>
        <taxon>Magnoliopsida</taxon>
        <taxon>eudicotyledons</taxon>
        <taxon>Gunneridae</taxon>
        <taxon>Pentapetalae</taxon>
        <taxon>rosids</taxon>
        <taxon>fabids</taxon>
        <taxon>Fabales</taxon>
        <taxon>Fabaceae</taxon>
        <taxon>Papilionoideae</taxon>
        <taxon>50 kb inversion clade</taxon>
        <taxon>NPAAA clade</taxon>
        <taxon>indigoferoid/millettioid clade</taxon>
        <taxon>Phaseoleae</taxon>
        <taxon>Canavalia</taxon>
    </lineage>
</organism>
<name>A0AAN9MWK7_CANGL</name>
<accession>A0AAN9MWK7</accession>
<dbReference type="Proteomes" id="UP001367508">
    <property type="component" value="Unassembled WGS sequence"/>
</dbReference>
<evidence type="ECO:0000313" key="2">
    <source>
        <dbReference type="Proteomes" id="UP001367508"/>
    </source>
</evidence>
<evidence type="ECO:0000313" key="1">
    <source>
        <dbReference type="EMBL" id="KAK7362365.1"/>
    </source>
</evidence>
<keyword evidence="2" id="KW-1185">Reference proteome</keyword>
<dbReference type="EMBL" id="JAYMYQ010000001">
    <property type="protein sequence ID" value="KAK7362365.1"/>
    <property type="molecule type" value="Genomic_DNA"/>
</dbReference>
<sequence>MIRAWHSRELELDLWRPNHARAPRLEASWCKRTLMERDQRLPWLAIASATRYGGYSKMGLLEVLLEPKVLARNGTIRSTGRLPRMKMPSEILLEMLITASEF</sequence>
<dbReference type="AlphaFoldDB" id="A0AAN9MWK7"/>
<comment type="caution">
    <text evidence="1">The sequence shown here is derived from an EMBL/GenBank/DDBJ whole genome shotgun (WGS) entry which is preliminary data.</text>
</comment>
<protein>
    <submittedName>
        <fullName evidence="1">Uncharacterized protein</fullName>
    </submittedName>
</protein>
<reference evidence="1 2" key="1">
    <citation type="submission" date="2024-01" db="EMBL/GenBank/DDBJ databases">
        <title>The genomes of 5 underutilized Papilionoideae crops provide insights into root nodulation and disease resistanc.</title>
        <authorList>
            <person name="Jiang F."/>
        </authorList>
    </citation>
    <scope>NUCLEOTIDE SEQUENCE [LARGE SCALE GENOMIC DNA]</scope>
    <source>
        <strain evidence="1">LVBAO_FW01</strain>
        <tissue evidence="1">Leaves</tissue>
    </source>
</reference>